<protein>
    <recommendedName>
        <fullName evidence="4">DNA methylase N-4/N-6 domain-containing protein</fullName>
    </recommendedName>
</protein>
<evidence type="ECO:0000313" key="6">
    <source>
        <dbReference type="Proteomes" id="UP000315534"/>
    </source>
</evidence>
<dbReference type="GO" id="GO:0003677">
    <property type="term" value="F:DNA binding"/>
    <property type="evidence" value="ECO:0007669"/>
    <property type="project" value="InterPro"/>
</dbReference>
<keyword evidence="3" id="KW-0808">Transferase</keyword>
<name>A0A523XVF8_UNCT6</name>
<dbReference type="GO" id="GO:0008170">
    <property type="term" value="F:N-methyltransferase activity"/>
    <property type="evidence" value="ECO:0007669"/>
    <property type="project" value="InterPro"/>
</dbReference>
<dbReference type="PROSITE" id="PS00092">
    <property type="entry name" value="N6_MTASE"/>
    <property type="match status" value="1"/>
</dbReference>
<dbReference type="GO" id="GO:0032259">
    <property type="term" value="P:methylation"/>
    <property type="evidence" value="ECO:0007669"/>
    <property type="project" value="UniProtKB-KW"/>
</dbReference>
<evidence type="ECO:0000256" key="2">
    <source>
        <dbReference type="ARBA" id="ARBA00022603"/>
    </source>
</evidence>
<organism evidence="5 6">
    <name type="scientific">candidate division TA06 bacterium</name>
    <dbReference type="NCBI Taxonomy" id="2250710"/>
    <lineage>
        <taxon>Bacteria</taxon>
        <taxon>Bacteria division TA06</taxon>
    </lineage>
</organism>
<dbReference type="Proteomes" id="UP000315534">
    <property type="component" value="Unassembled WGS sequence"/>
</dbReference>
<evidence type="ECO:0000256" key="1">
    <source>
        <dbReference type="ARBA" id="ARBA00006594"/>
    </source>
</evidence>
<dbReference type="EMBL" id="SOIP01000042">
    <property type="protein sequence ID" value="TET83272.1"/>
    <property type="molecule type" value="Genomic_DNA"/>
</dbReference>
<keyword evidence="2" id="KW-0489">Methyltransferase</keyword>
<dbReference type="Pfam" id="PF01555">
    <property type="entry name" value="N6_N4_Mtase"/>
    <property type="match status" value="1"/>
</dbReference>
<dbReference type="SUPFAM" id="SSF53335">
    <property type="entry name" value="S-adenosyl-L-methionine-dependent methyltransferases"/>
    <property type="match status" value="1"/>
</dbReference>
<evidence type="ECO:0000259" key="4">
    <source>
        <dbReference type="Pfam" id="PF01555"/>
    </source>
</evidence>
<evidence type="ECO:0000313" key="5">
    <source>
        <dbReference type="EMBL" id="TET83272.1"/>
    </source>
</evidence>
<accession>A0A523XVF8</accession>
<dbReference type="InterPro" id="IPR029063">
    <property type="entry name" value="SAM-dependent_MTases_sf"/>
</dbReference>
<dbReference type="InterPro" id="IPR002941">
    <property type="entry name" value="DNA_methylase_N4/N6"/>
</dbReference>
<evidence type="ECO:0000256" key="3">
    <source>
        <dbReference type="ARBA" id="ARBA00022679"/>
    </source>
</evidence>
<comment type="similarity">
    <text evidence="1">Belongs to the N(4)/N(6)-methyltransferase family.</text>
</comment>
<dbReference type="AlphaFoldDB" id="A0A523XVF8"/>
<comment type="caution">
    <text evidence="5">The sequence shown here is derived from an EMBL/GenBank/DDBJ whole genome shotgun (WGS) entry which is preliminary data.</text>
</comment>
<reference evidence="5 6" key="1">
    <citation type="submission" date="2019-03" db="EMBL/GenBank/DDBJ databases">
        <title>Metabolic potential of uncultured bacteria and archaea associated with petroleum seepage in deep-sea sediments.</title>
        <authorList>
            <person name="Dong X."/>
            <person name="Hubert C."/>
        </authorList>
    </citation>
    <scope>NUCLEOTIDE SEQUENCE [LARGE SCALE GENOMIC DNA]</scope>
    <source>
        <strain evidence="5">E29_bin36</strain>
    </source>
</reference>
<feature type="domain" description="DNA methylase N-4/N-6" evidence="4">
    <location>
        <begin position="226"/>
        <end position="390"/>
    </location>
</feature>
<sequence length="458" mass="53176">MPKKLFALEYVDSQGQRVFCRAKRHDLGLFQEARSEFDRKRRRLHFPRAKIPVKERTDRRPISNGHHYYHQLFNKRQLLHLSSLFRRIEEVKTQNVRENLLLAFSDCLAANNMLCGFAFGYRKLTPLFSIHSYRYVSRPVEGNVWGAKYGRGTFTRCVKKLIRAKEYANKPYEIRYSERNLERVHLKSVIHKPISTDIASWPTDGSHSLVLNGDSTEMQGLPRDSVDIILTDPPYYDNISYSELSDFYYVWLRRGLRASYPDYFGKTSTPYREAIIVRRPKSHEHNKYIEGLVQVFKNCAQVLKDKGIMVFTYHHKRRKAWLALGHSLVRSGFKIVNVFPLRSEGKSGFHSHSGNIKWDCVFVCRKSSDTSNTVSIKAIIGQAERNLEQWEKRLGESGIGFSDAERESFRNSLVLCSSSKKGATPKILSQVFDQLRSFPQASKHHHHNAASKFDHRTS</sequence>
<gene>
    <name evidence="5" type="ORF">E3J38_00730</name>
</gene>
<dbReference type="InterPro" id="IPR002052">
    <property type="entry name" value="DNA_methylase_N6_adenine_CS"/>
</dbReference>
<dbReference type="Gene3D" id="3.40.50.150">
    <property type="entry name" value="Vaccinia Virus protein VP39"/>
    <property type="match status" value="1"/>
</dbReference>
<proteinExistence type="inferred from homology"/>